<feature type="region of interest" description="Disordered" evidence="1">
    <location>
        <begin position="42"/>
        <end position="78"/>
    </location>
</feature>
<feature type="signal peptide" evidence="2">
    <location>
        <begin position="1"/>
        <end position="23"/>
    </location>
</feature>
<sequence>MINMLLLQLVVLLLLCALPPSKACIVTNRVHARRTCQQLVSKQHKKNHENQRTDGIQQISGNKRRAEGKQQQLDQQTNSTTQAVAALLRVCLWNMINKNQMLERKIARKLQINKGKI</sequence>
<keyword evidence="2" id="KW-0732">Signal</keyword>
<reference evidence="3" key="1">
    <citation type="submission" date="2013-07" db="EMBL/GenBank/DDBJ databases">
        <authorList>
            <person name="Geib S."/>
        </authorList>
    </citation>
    <scope>NUCLEOTIDE SEQUENCE</scope>
</reference>
<dbReference type="AlphaFoldDB" id="W8BTJ1"/>
<accession>W8BTJ1</accession>
<feature type="compositionally biased region" description="Polar residues" evidence="1">
    <location>
        <begin position="69"/>
        <end position="78"/>
    </location>
</feature>
<reference evidence="3" key="2">
    <citation type="journal article" date="2014" name="BMC Genomics">
        <title>A genomic perspective to assessing quality of mass-reared SIT flies used in Mediterranean fruit fly (Ceratitis capitata) eradication in California.</title>
        <authorList>
            <person name="Calla B."/>
            <person name="Hall B."/>
            <person name="Hou S."/>
            <person name="Geib S.M."/>
        </authorList>
    </citation>
    <scope>NUCLEOTIDE SEQUENCE</scope>
</reference>
<protein>
    <recommendedName>
        <fullName evidence="4">Secreted protein</fullName>
    </recommendedName>
</protein>
<dbReference type="EMBL" id="GAMC01006272">
    <property type="protein sequence ID" value="JAC00284.1"/>
    <property type="molecule type" value="mRNA"/>
</dbReference>
<evidence type="ECO:0000256" key="2">
    <source>
        <dbReference type="SAM" id="SignalP"/>
    </source>
</evidence>
<name>W8BTJ1_CERCA</name>
<evidence type="ECO:0000256" key="1">
    <source>
        <dbReference type="SAM" id="MobiDB-lite"/>
    </source>
</evidence>
<feature type="chain" id="PRO_5004909478" description="Secreted protein" evidence="2">
    <location>
        <begin position="24"/>
        <end position="117"/>
    </location>
</feature>
<evidence type="ECO:0000313" key="3">
    <source>
        <dbReference type="EMBL" id="JAC00284.1"/>
    </source>
</evidence>
<proteinExistence type="evidence at transcript level"/>
<organism evidence="3">
    <name type="scientific">Ceratitis capitata</name>
    <name type="common">Mediterranean fruit fly</name>
    <name type="synonym">Tephritis capitata</name>
    <dbReference type="NCBI Taxonomy" id="7213"/>
    <lineage>
        <taxon>Eukaryota</taxon>
        <taxon>Metazoa</taxon>
        <taxon>Ecdysozoa</taxon>
        <taxon>Arthropoda</taxon>
        <taxon>Hexapoda</taxon>
        <taxon>Insecta</taxon>
        <taxon>Pterygota</taxon>
        <taxon>Neoptera</taxon>
        <taxon>Endopterygota</taxon>
        <taxon>Diptera</taxon>
        <taxon>Brachycera</taxon>
        <taxon>Muscomorpha</taxon>
        <taxon>Tephritoidea</taxon>
        <taxon>Tephritidae</taxon>
        <taxon>Ceratitis</taxon>
        <taxon>Ceratitis</taxon>
    </lineage>
</organism>
<evidence type="ECO:0008006" key="4">
    <source>
        <dbReference type="Google" id="ProtNLM"/>
    </source>
</evidence>